<dbReference type="PROSITE" id="PS50179">
    <property type="entry name" value="VHS"/>
    <property type="match status" value="1"/>
</dbReference>
<dbReference type="InParanoid" id="A0A7R8UDR6"/>
<sequence length="688" mass="76193">MGLFGQSSPFDVDVEKATSEKNTSEPWGVIIDICDKVGSNPRNAKDCLKSIMRRMGHNDPHVVIQAITLLDACVNNCGKNFHLEVASRDFENEFIRLLSKSQPQVATKMRLLLKKWAENDFKTDPQLNLIPSLYQKLKSEGHDFSENQKAPKASIPASVIKDPNVVTSQQEEDDIAKAIELSLKGVKDSPKKQQTSSNSSPYASLYPWLSGGSGGSTSGTSTTSSNQPEPRKVRALYDFEAAEDNELTFVAGDIIHVIDDSDPNWWKGYNSRGEGLFPSNFVTADLSVEPERLDVNSKSKKSDDEAKQGEKTESKFEEDKDYVPEINEEKIDRLLHLLHEANPEDSSQDSEEMLRLETEVNKMGPLIDAELERVDRKHAQLTQLSSDLVDAINLYHTLMREPDRTAMPPVTSLPGSMGYMPGNFNPQHNMYGHNAMYGIPPNIYHPGPIATTSVPNSMPSMAMMHMMPGSTQQQHSQSQQPSMSQQLPQMPMMGNTANPGGYPPQQMIPVQYQNGHQPQQQQQQQSQSQVQHPMSPPPQQQSLHNSIAQPNIQSTTSPSSTGQQLMQQAQQQPPNSMNQQQTTAGFHPVQPPTSMGGIYSSQQNSFVPIPNAGNFALPHPSMLPSNSIMGGGMMLPPQQHPPQSMPSMSHNPQLQMAHQMSAINQPITHSLLGQNDSKTNIPIYQQQR</sequence>
<accession>A0A7R8UDR6</accession>
<evidence type="ECO:0000256" key="6">
    <source>
        <dbReference type="ARBA" id="ARBA00022927"/>
    </source>
</evidence>
<dbReference type="GO" id="GO:0043130">
    <property type="term" value="F:ubiquitin binding"/>
    <property type="evidence" value="ECO:0007669"/>
    <property type="project" value="InterPro"/>
</dbReference>
<dbReference type="SMART" id="SM00326">
    <property type="entry name" value="SH3"/>
    <property type="match status" value="1"/>
</dbReference>
<dbReference type="OMA" id="HNDPHIV"/>
<dbReference type="Proteomes" id="UP000594454">
    <property type="component" value="Chromosome 1"/>
</dbReference>
<evidence type="ECO:0000256" key="5">
    <source>
        <dbReference type="ARBA" id="ARBA00022753"/>
    </source>
</evidence>
<feature type="compositionally biased region" description="Low complexity" evidence="8">
    <location>
        <begin position="517"/>
        <end position="533"/>
    </location>
</feature>
<dbReference type="GO" id="GO:0035091">
    <property type="term" value="F:phosphatidylinositol binding"/>
    <property type="evidence" value="ECO:0007669"/>
    <property type="project" value="InterPro"/>
</dbReference>
<dbReference type="InterPro" id="IPR003903">
    <property type="entry name" value="UIM_dom"/>
</dbReference>
<feature type="compositionally biased region" description="Polar residues" evidence="8">
    <location>
        <begin position="543"/>
        <end position="552"/>
    </location>
</feature>
<keyword evidence="3 7" id="KW-0728">SH3 domain</keyword>
<evidence type="ECO:0000313" key="12">
    <source>
        <dbReference type="Proteomes" id="UP000594454"/>
    </source>
</evidence>
<comment type="similarity">
    <text evidence="2">Belongs to the STAM family.</text>
</comment>
<evidence type="ECO:0000256" key="3">
    <source>
        <dbReference type="ARBA" id="ARBA00022443"/>
    </source>
</evidence>
<comment type="subcellular location">
    <subcellularLocation>
        <location evidence="1">Endosome</location>
    </subcellularLocation>
</comment>
<dbReference type="OrthoDB" id="10068368at2759"/>
<keyword evidence="12" id="KW-1185">Reference proteome</keyword>
<proteinExistence type="inferred from homology"/>
<dbReference type="Pfam" id="PF00790">
    <property type="entry name" value="VHS"/>
    <property type="match status" value="1"/>
</dbReference>
<dbReference type="InterPro" id="IPR036028">
    <property type="entry name" value="SH3-like_dom_sf"/>
</dbReference>
<evidence type="ECO:0000256" key="4">
    <source>
        <dbReference type="ARBA" id="ARBA00022448"/>
    </source>
</evidence>
<feature type="compositionally biased region" description="Low complexity" evidence="8">
    <location>
        <begin position="553"/>
        <end position="581"/>
    </location>
</feature>
<evidence type="ECO:0000256" key="8">
    <source>
        <dbReference type="SAM" id="MobiDB-lite"/>
    </source>
</evidence>
<feature type="region of interest" description="Disordered" evidence="8">
    <location>
        <begin position="186"/>
        <end position="231"/>
    </location>
</feature>
<organism evidence="11 12">
    <name type="scientific">Hermetia illucens</name>
    <name type="common">Black soldier fly</name>
    <dbReference type="NCBI Taxonomy" id="343691"/>
    <lineage>
        <taxon>Eukaryota</taxon>
        <taxon>Metazoa</taxon>
        <taxon>Ecdysozoa</taxon>
        <taxon>Arthropoda</taxon>
        <taxon>Hexapoda</taxon>
        <taxon>Insecta</taxon>
        <taxon>Pterygota</taxon>
        <taxon>Neoptera</taxon>
        <taxon>Endopterygota</taxon>
        <taxon>Diptera</taxon>
        <taxon>Brachycera</taxon>
        <taxon>Stratiomyomorpha</taxon>
        <taxon>Stratiomyidae</taxon>
        <taxon>Hermetiinae</taxon>
        <taxon>Hermetia</taxon>
    </lineage>
</organism>
<reference evidence="11 12" key="1">
    <citation type="submission" date="2020-11" db="EMBL/GenBank/DDBJ databases">
        <authorList>
            <person name="Wallbank WR R."/>
            <person name="Pardo Diaz C."/>
            <person name="Kozak K."/>
            <person name="Martin S."/>
            <person name="Jiggins C."/>
            <person name="Moest M."/>
            <person name="Warren A I."/>
            <person name="Generalovic N T."/>
            <person name="Byers J.R.P. K."/>
            <person name="Montejo-Kovacevich G."/>
            <person name="Yen C E."/>
        </authorList>
    </citation>
    <scope>NUCLEOTIDE SEQUENCE [LARGE SCALE GENOMIC DNA]</scope>
</reference>
<feature type="compositionally biased region" description="Polar residues" evidence="8">
    <location>
        <begin position="192"/>
        <end position="202"/>
    </location>
</feature>
<protein>
    <recommendedName>
        <fullName evidence="13">Signal transducing adapter molecule 1</fullName>
    </recommendedName>
</protein>
<dbReference type="InterPro" id="IPR008942">
    <property type="entry name" value="ENTH_VHS"/>
</dbReference>
<dbReference type="CDD" id="cd11820">
    <property type="entry name" value="SH3_STAM"/>
    <property type="match status" value="1"/>
</dbReference>
<dbReference type="PROSITE" id="PS50002">
    <property type="entry name" value="SH3"/>
    <property type="match status" value="1"/>
</dbReference>
<dbReference type="SUPFAM" id="SSF48464">
    <property type="entry name" value="ENTH/VHS domain"/>
    <property type="match status" value="1"/>
</dbReference>
<evidence type="ECO:0000313" key="11">
    <source>
        <dbReference type="EMBL" id="CAD7078911.1"/>
    </source>
</evidence>
<dbReference type="PANTHER" id="PTHR45929">
    <property type="entry name" value="JAK PATHWAY SIGNAL TRANSDUCTION ADAPTOR MOLECULE"/>
    <property type="match status" value="1"/>
</dbReference>
<dbReference type="Gene3D" id="1.20.5.1940">
    <property type="match status" value="1"/>
</dbReference>
<feature type="compositionally biased region" description="Low complexity" evidence="8">
    <location>
        <begin position="459"/>
        <end position="493"/>
    </location>
</feature>
<feature type="domain" description="SH3" evidence="9">
    <location>
        <begin position="228"/>
        <end position="287"/>
    </location>
</feature>
<keyword evidence="6" id="KW-0653">Protein transport</keyword>
<dbReference type="GO" id="GO:0033565">
    <property type="term" value="C:ESCRT-0 complex"/>
    <property type="evidence" value="ECO:0007669"/>
    <property type="project" value="TreeGrafter"/>
</dbReference>
<dbReference type="FunFam" id="1.25.40.90:FF:000009">
    <property type="entry name" value="Putative signal transducing adapter molecule 1"/>
    <property type="match status" value="1"/>
</dbReference>
<evidence type="ECO:0000259" key="10">
    <source>
        <dbReference type="PROSITE" id="PS50179"/>
    </source>
</evidence>
<dbReference type="InterPro" id="IPR001452">
    <property type="entry name" value="SH3_domain"/>
</dbReference>
<gene>
    <name evidence="11" type="ORF">HERILL_LOCUS2152</name>
</gene>
<dbReference type="EMBL" id="LR899009">
    <property type="protein sequence ID" value="CAD7078911.1"/>
    <property type="molecule type" value="Genomic_DNA"/>
</dbReference>
<dbReference type="InterPro" id="IPR002014">
    <property type="entry name" value="VHS_dom"/>
</dbReference>
<evidence type="ECO:0000256" key="2">
    <source>
        <dbReference type="ARBA" id="ARBA00009666"/>
    </source>
</evidence>
<dbReference type="GO" id="GO:0043328">
    <property type="term" value="P:protein transport to vacuole involved in ubiquitin-dependent protein catabolic process via the multivesicular body sorting pathway"/>
    <property type="evidence" value="ECO:0007669"/>
    <property type="project" value="TreeGrafter"/>
</dbReference>
<keyword evidence="4" id="KW-0813">Transport</keyword>
<feature type="region of interest" description="Disordered" evidence="8">
    <location>
        <begin position="293"/>
        <end position="323"/>
    </location>
</feature>
<dbReference type="PRINTS" id="PR00452">
    <property type="entry name" value="SH3DOMAIN"/>
</dbReference>
<dbReference type="FunCoup" id="A0A7R8UDR6">
    <property type="interactions" value="1172"/>
</dbReference>
<evidence type="ECO:0000256" key="1">
    <source>
        <dbReference type="ARBA" id="ARBA00004177"/>
    </source>
</evidence>
<evidence type="ECO:0000256" key="7">
    <source>
        <dbReference type="PROSITE-ProRule" id="PRU00192"/>
    </source>
</evidence>
<feature type="domain" description="VHS" evidence="10">
    <location>
        <begin position="17"/>
        <end position="145"/>
    </location>
</feature>
<dbReference type="Pfam" id="PF00018">
    <property type="entry name" value="SH3_1"/>
    <property type="match status" value="1"/>
</dbReference>
<dbReference type="Gene3D" id="2.30.30.40">
    <property type="entry name" value="SH3 Domains"/>
    <property type="match status" value="1"/>
</dbReference>
<dbReference type="PROSITE" id="PS50330">
    <property type="entry name" value="UIM"/>
    <property type="match status" value="1"/>
</dbReference>
<dbReference type="SMART" id="SM00288">
    <property type="entry name" value="VHS"/>
    <property type="match status" value="1"/>
</dbReference>
<dbReference type="Gene3D" id="1.25.40.90">
    <property type="match status" value="1"/>
</dbReference>
<dbReference type="PANTHER" id="PTHR45929:SF3">
    <property type="entry name" value="JAK PATHWAY SIGNAL TRANSDUCTION ADAPTOR MOLECULE"/>
    <property type="match status" value="1"/>
</dbReference>
<dbReference type="SUPFAM" id="SSF50044">
    <property type="entry name" value="SH3-domain"/>
    <property type="match status" value="1"/>
</dbReference>
<dbReference type="AlphaFoldDB" id="A0A7R8UDR6"/>
<dbReference type="CDD" id="cd03568">
    <property type="entry name" value="VHS_STAM"/>
    <property type="match status" value="1"/>
</dbReference>
<dbReference type="CDD" id="cd21388">
    <property type="entry name" value="GAT_STAM"/>
    <property type="match status" value="1"/>
</dbReference>
<feature type="region of interest" description="Disordered" evidence="8">
    <location>
        <begin position="459"/>
        <end position="602"/>
    </location>
</feature>
<evidence type="ECO:0008006" key="13">
    <source>
        <dbReference type="Google" id="ProtNLM"/>
    </source>
</evidence>
<keyword evidence="5" id="KW-0967">Endosome</keyword>
<dbReference type="InterPro" id="IPR050670">
    <property type="entry name" value="STAM"/>
</dbReference>
<evidence type="ECO:0000259" key="9">
    <source>
        <dbReference type="PROSITE" id="PS50002"/>
    </source>
</evidence>
<name>A0A7R8UDR6_HERIL</name>